<dbReference type="AlphaFoldDB" id="R0JD40"/>
<evidence type="ECO:0000256" key="1">
    <source>
        <dbReference type="SAM" id="SignalP"/>
    </source>
</evidence>
<organism evidence="2 3">
    <name type="scientific">Anas platyrhynchos</name>
    <name type="common">Mallard</name>
    <name type="synonym">Anas boschas</name>
    <dbReference type="NCBI Taxonomy" id="8839"/>
    <lineage>
        <taxon>Eukaryota</taxon>
        <taxon>Metazoa</taxon>
        <taxon>Chordata</taxon>
        <taxon>Craniata</taxon>
        <taxon>Vertebrata</taxon>
        <taxon>Euteleostomi</taxon>
        <taxon>Archelosauria</taxon>
        <taxon>Archosauria</taxon>
        <taxon>Dinosauria</taxon>
        <taxon>Saurischia</taxon>
        <taxon>Theropoda</taxon>
        <taxon>Coelurosauria</taxon>
        <taxon>Aves</taxon>
        <taxon>Neognathae</taxon>
        <taxon>Galloanserae</taxon>
        <taxon>Anseriformes</taxon>
        <taxon>Anatidae</taxon>
        <taxon>Anatinae</taxon>
        <taxon>Anas</taxon>
    </lineage>
</organism>
<feature type="chain" id="PRO_5004343845" evidence="1">
    <location>
        <begin position="17"/>
        <end position="202"/>
    </location>
</feature>
<sequence length="202" mass="22034">MLSGLMALLQVSLTNTQLVFCPGQHTATKLVAVSCPCYLCLSEVPPLSTDSSVRNLSCSRTLCKEEKKQSSFVMGAATNGSECSGSHGKFHTNLDALTSKRSAGLEKAFPVSRQVTIYRDNAEQNAAFRARQSKPLCPTCSVLELLKSGAIGESQRKHGTRVTAHKVKNEDRGTHSLGMQKQIVNHVNDISFVIDLLQYKKH</sequence>
<gene>
    <name evidence="2" type="ORF">Anapl_12078</name>
</gene>
<evidence type="ECO:0000313" key="3">
    <source>
        <dbReference type="Proteomes" id="UP000296049"/>
    </source>
</evidence>
<accession>R0JD40</accession>
<reference evidence="3" key="1">
    <citation type="journal article" date="2013" name="Nat. Genet.">
        <title>The duck genome and transcriptome provide insight into an avian influenza virus reservoir species.</title>
        <authorList>
            <person name="Huang Y."/>
            <person name="Li Y."/>
            <person name="Burt D.W."/>
            <person name="Chen H."/>
            <person name="Zhang Y."/>
            <person name="Qian W."/>
            <person name="Kim H."/>
            <person name="Gan S."/>
            <person name="Zhao Y."/>
            <person name="Li J."/>
            <person name="Yi K."/>
            <person name="Feng H."/>
            <person name="Zhu P."/>
            <person name="Li B."/>
            <person name="Liu Q."/>
            <person name="Fairley S."/>
            <person name="Magor K.E."/>
            <person name="Du Z."/>
            <person name="Hu X."/>
            <person name="Goodman L."/>
            <person name="Tafer H."/>
            <person name="Vignal A."/>
            <person name="Lee T."/>
            <person name="Kim K.W."/>
            <person name="Sheng Z."/>
            <person name="An Y."/>
            <person name="Searle S."/>
            <person name="Herrero J."/>
            <person name="Groenen M.A."/>
            <person name="Crooijmans R.P."/>
            <person name="Faraut T."/>
            <person name="Cai Q."/>
            <person name="Webster R.G."/>
            <person name="Aldridge J.R."/>
            <person name="Warren W.C."/>
            <person name="Bartschat S."/>
            <person name="Kehr S."/>
            <person name="Marz M."/>
            <person name="Stadler P.F."/>
            <person name="Smith J."/>
            <person name="Kraus R.H."/>
            <person name="Zhao Y."/>
            <person name="Ren L."/>
            <person name="Fei J."/>
            <person name="Morisson M."/>
            <person name="Kaiser P."/>
            <person name="Griffin D.K."/>
            <person name="Rao M."/>
            <person name="Pitel F."/>
            <person name="Wang J."/>
            <person name="Li N."/>
        </authorList>
    </citation>
    <scope>NUCLEOTIDE SEQUENCE [LARGE SCALE GENOMIC DNA]</scope>
</reference>
<dbReference type="EMBL" id="KB744553">
    <property type="protein sequence ID" value="EOA94861.1"/>
    <property type="molecule type" value="Genomic_DNA"/>
</dbReference>
<name>R0JD40_ANAPL</name>
<proteinExistence type="predicted"/>
<dbReference type="Proteomes" id="UP000296049">
    <property type="component" value="Unassembled WGS sequence"/>
</dbReference>
<feature type="signal peptide" evidence="1">
    <location>
        <begin position="1"/>
        <end position="16"/>
    </location>
</feature>
<keyword evidence="3" id="KW-1185">Reference proteome</keyword>
<keyword evidence="1" id="KW-0732">Signal</keyword>
<evidence type="ECO:0000313" key="2">
    <source>
        <dbReference type="EMBL" id="EOA94861.1"/>
    </source>
</evidence>
<protein>
    <submittedName>
        <fullName evidence="2">Uncharacterized protein</fullName>
    </submittedName>
</protein>